<evidence type="ECO:0000313" key="3">
    <source>
        <dbReference type="Proteomes" id="UP000029095"/>
    </source>
</evidence>
<dbReference type="EMBL" id="JNFQ01000001">
    <property type="protein sequence ID" value="KFG74982.1"/>
    <property type="molecule type" value="Genomic_DNA"/>
</dbReference>
<accession>A0A086N1G4</accession>
<reference evidence="2 3" key="1">
    <citation type="submission" date="2014-05" db="EMBL/GenBank/DDBJ databases">
        <title>Complete genome sequence of the Streptomyces mutabilis TRM45540.</title>
        <authorList>
            <person name="Luo X."/>
            <person name="Zhang L."/>
        </authorList>
    </citation>
    <scope>NUCLEOTIDE SEQUENCE [LARGE SCALE GENOMIC DNA]</scope>
    <source>
        <strain evidence="2 3">TRM45540</strain>
    </source>
</reference>
<comment type="caution">
    <text evidence="2">The sequence shown here is derived from an EMBL/GenBank/DDBJ whole genome shotgun (WGS) entry which is preliminary data.</text>
</comment>
<feature type="transmembrane region" description="Helical" evidence="1">
    <location>
        <begin position="224"/>
        <end position="246"/>
    </location>
</feature>
<dbReference type="Proteomes" id="UP000029095">
    <property type="component" value="Unassembled WGS sequence"/>
</dbReference>
<organism evidence="2 3">
    <name type="scientific">Streptomyces mutabilis</name>
    <dbReference type="NCBI Taxonomy" id="67332"/>
    <lineage>
        <taxon>Bacteria</taxon>
        <taxon>Bacillati</taxon>
        <taxon>Actinomycetota</taxon>
        <taxon>Actinomycetes</taxon>
        <taxon>Kitasatosporales</taxon>
        <taxon>Streptomycetaceae</taxon>
        <taxon>Streptomyces</taxon>
    </lineage>
</organism>
<keyword evidence="3" id="KW-1185">Reference proteome</keyword>
<keyword evidence="1" id="KW-0812">Transmembrane</keyword>
<proteinExistence type="predicted"/>
<dbReference type="HOGENOM" id="CLU_876942_0_0_11"/>
<dbReference type="RefSeq" id="WP_043372002.1">
    <property type="nucleotide sequence ID" value="NZ_KN039946.1"/>
</dbReference>
<feature type="transmembrane region" description="Helical" evidence="1">
    <location>
        <begin position="253"/>
        <end position="272"/>
    </location>
</feature>
<protein>
    <submittedName>
        <fullName evidence="2">Uncharacterized protein</fullName>
    </submittedName>
</protein>
<dbReference type="AlphaFoldDB" id="A0A086N1G4"/>
<evidence type="ECO:0000313" key="2">
    <source>
        <dbReference type="EMBL" id="KFG74982.1"/>
    </source>
</evidence>
<gene>
    <name evidence="2" type="ORF">FM21_02170</name>
</gene>
<keyword evidence="1" id="KW-0472">Membrane</keyword>
<name>A0A086N1G4_9ACTN</name>
<feature type="transmembrane region" description="Helical" evidence="1">
    <location>
        <begin position="292"/>
        <end position="310"/>
    </location>
</feature>
<feature type="transmembrane region" description="Helical" evidence="1">
    <location>
        <begin position="153"/>
        <end position="175"/>
    </location>
</feature>
<sequence>MTEHLADDVLARLAQTASRDRRDGRHLDACPDCRVRLAAWRDIGTALRTEEAGPAHAPPPFDALLGPVLAPRSAAAPADAARPGAAREAGGLRALVGRLGAGARPGGPERSLRTAWQLVGLQAALMPKAWAPLSAGGFVGAALLASAQEADRFALRLFGAVVVLLVTFGALAAALPRRDPRQELLFTLPVSPAAVFLARLTVVLSADLAMAMACSALVDGPGWWPVVSSWLGQSLLAASLALALAVRLGPAPGAAAGGAVWLLGVTSGPQGLFSTPVGAMVDTLLSTTPWTVALSAVLLAWAAGAMRAYALPEPAER</sequence>
<keyword evidence="1" id="KW-1133">Transmembrane helix</keyword>
<evidence type="ECO:0000256" key="1">
    <source>
        <dbReference type="SAM" id="Phobius"/>
    </source>
</evidence>